<reference evidence="2" key="1">
    <citation type="submission" date="2022-07" db="EMBL/GenBank/DDBJ databases">
        <title>Evaluation of T. orientalis genome assembly methods using nanopore sequencing and analysis of variation between genomes.</title>
        <authorList>
            <person name="Yam J."/>
            <person name="Micallef M.L."/>
            <person name="Liu M."/>
            <person name="Djordjevic S.P."/>
            <person name="Bogema D.R."/>
            <person name="Jenkins C."/>
        </authorList>
    </citation>
    <scope>NUCLEOTIDE SEQUENCE</scope>
    <source>
        <strain evidence="2">Fish Creek</strain>
    </source>
</reference>
<gene>
    <name evidence="2" type="ORF">MACJ_002653</name>
</gene>
<feature type="compositionally biased region" description="Basic and acidic residues" evidence="1">
    <location>
        <begin position="50"/>
        <end position="59"/>
    </location>
</feature>
<dbReference type="OrthoDB" id="10691654at2759"/>
<sequence>MIFQVTIICFFIFIISYNGNILVKTSEAAPPKTQENTNSNPSESSPVDSRPPEPKHPEPEPQPSVSEVSNPAVTIPQPFMPGGFKLPEFKLPENQDYSSLLNLSCSELQNLQKLISNFEVEIYMLNKLIGLQKERDRLRTVLSDLIENGCASPVDEASTTKDTAVSTEASTTKDIAVSTEDFSTKDTSVSTAESSTKDTSVSTAESHTKDTAVSTSESPRKDASISTEVSPRKDAAVSTEVSARKDAAVSTEVTARKDAYSSTEDLIPVSSLSVVPEKPVNALELQQVRIQPIKSEAINTETPQPIRFQPAESQPTKTEDGFSNLRGLSPPEATPEVTVRSPTQLEIHTKTHVQGASGTSAPDESQIIDTTALSEARGLASIGAERRKSYESTDSGIYSHLSDETLSRIYLYDIDPITSYKVAIDIEGDIIDEKTKKSNELARPSTPAHFEQDESLGTPESKPEESPKVEGEVSSGPLADEVVSSLPEQKLAQSSETEEPSKSAEPALPPSDNTLEPGSDDKSQSEHDDKSVAETLPVTPSAQPEDESVTEGSSKEQQVLDQGKQEEKHEEQASVSTELVDEDLDTDSKEYENLVDEFAKLLESGPEQTPAQSDTETETKLLQDEELVTESTILLTDSSEVTLPPFDQASKPLAHSTPEEPIYQAQEVTVLARESILEPHKEPVTESEEVLPLHTEEPSEPVEKTKSEDQTESGSTYYIEDSSKSDVEAPSDATTEDTQSTLVSPSSEPTPPQLLDPTEILTLHNQVLSNLQKNLMKESQPASAPEPTTEPTKVEQQPVEQVTPPTEPTSEQTKVEQPAEQTAPPLGPKPEPEQQPAPQESKEETAKPPEETKPVEPSDASPVTQESKESAAEVATQPPSGTPAAKPAEEIKTFTLVIDATDHDATKYEVTVRDENTTEFTMKNGNKCDEVQFNGKQVWKYDSNDSNAKFPVSMKHDTKKKKVRINFGSEIEGFSTK</sequence>
<feature type="compositionally biased region" description="Basic and acidic residues" evidence="1">
    <location>
        <begin position="563"/>
        <end position="572"/>
    </location>
</feature>
<feature type="compositionally biased region" description="Polar residues" evidence="1">
    <location>
        <begin position="185"/>
        <end position="217"/>
    </location>
</feature>
<feature type="compositionally biased region" description="Basic and acidic residues" evidence="1">
    <location>
        <begin position="675"/>
        <end position="684"/>
    </location>
</feature>
<organism evidence="2 3">
    <name type="scientific">Theileria orientalis</name>
    <dbReference type="NCBI Taxonomy" id="68886"/>
    <lineage>
        <taxon>Eukaryota</taxon>
        <taxon>Sar</taxon>
        <taxon>Alveolata</taxon>
        <taxon>Apicomplexa</taxon>
        <taxon>Aconoidasida</taxon>
        <taxon>Piroplasmida</taxon>
        <taxon>Theileriidae</taxon>
        <taxon>Theileria</taxon>
    </lineage>
</organism>
<dbReference type="Pfam" id="PF04385">
    <property type="entry name" value="FAINT"/>
    <property type="match status" value="1"/>
</dbReference>
<proteinExistence type="predicted"/>
<accession>A0A976M6K0</accession>
<feature type="compositionally biased region" description="Pro residues" evidence="1">
    <location>
        <begin position="825"/>
        <end position="835"/>
    </location>
</feature>
<evidence type="ECO:0000313" key="3">
    <source>
        <dbReference type="Proteomes" id="UP000244803"/>
    </source>
</evidence>
<feature type="compositionally biased region" description="Low complexity" evidence="1">
    <location>
        <begin position="785"/>
        <end position="812"/>
    </location>
</feature>
<dbReference type="Proteomes" id="UP000244803">
    <property type="component" value="Chromosome 4"/>
</dbReference>
<feature type="compositionally biased region" description="Polar residues" evidence="1">
    <location>
        <begin position="550"/>
        <end position="560"/>
    </location>
</feature>
<feature type="compositionally biased region" description="Basic and acidic residues" evidence="1">
    <location>
        <begin position="586"/>
        <end position="600"/>
    </location>
</feature>
<feature type="region of interest" description="Disordered" evidence="1">
    <location>
        <begin position="29"/>
        <end position="72"/>
    </location>
</feature>
<feature type="compositionally biased region" description="Basic and acidic residues" evidence="1">
    <location>
        <begin position="461"/>
        <end position="471"/>
    </location>
</feature>
<feature type="compositionally biased region" description="Basic and acidic residues" evidence="1">
    <location>
        <begin position="519"/>
        <end position="532"/>
    </location>
</feature>
<feature type="region of interest" description="Disordered" evidence="1">
    <location>
        <begin position="635"/>
        <end position="888"/>
    </location>
</feature>
<protein>
    <submittedName>
        <fullName evidence="2">Uncharacterized protein</fullName>
    </submittedName>
</protein>
<feature type="compositionally biased region" description="Polar residues" evidence="1">
    <location>
        <begin position="732"/>
        <end position="747"/>
    </location>
</feature>
<feature type="compositionally biased region" description="Polar residues" evidence="1">
    <location>
        <begin position="763"/>
        <end position="773"/>
    </location>
</feature>
<dbReference type="EMBL" id="CP056067">
    <property type="protein sequence ID" value="UKJ89403.1"/>
    <property type="molecule type" value="Genomic_DNA"/>
</dbReference>
<feature type="compositionally biased region" description="Basic and acidic residues" evidence="1">
    <location>
        <begin position="694"/>
        <end position="709"/>
    </location>
</feature>
<dbReference type="AlphaFoldDB" id="A0A976M6K0"/>
<feature type="region of interest" description="Disordered" evidence="1">
    <location>
        <begin position="152"/>
        <end position="171"/>
    </location>
</feature>
<feature type="compositionally biased region" description="Low complexity" evidence="1">
    <location>
        <begin position="35"/>
        <end position="46"/>
    </location>
</feature>
<feature type="region of interest" description="Disordered" evidence="1">
    <location>
        <begin position="437"/>
        <end position="619"/>
    </location>
</feature>
<feature type="region of interest" description="Disordered" evidence="1">
    <location>
        <begin position="300"/>
        <end position="339"/>
    </location>
</feature>
<feature type="compositionally biased region" description="Basic and acidic residues" evidence="1">
    <location>
        <begin position="840"/>
        <end position="856"/>
    </location>
</feature>
<evidence type="ECO:0000256" key="1">
    <source>
        <dbReference type="SAM" id="MobiDB-lite"/>
    </source>
</evidence>
<dbReference type="InterPro" id="IPR007480">
    <property type="entry name" value="DUF529"/>
</dbReference>
<name>A0A976M6K0_THEOR</name>
<feature type="region of interest" description="Disordered" evidence="1">
    <location>
        <begin position="180"/>
        <end position="247"/>
    </location>
</feature>
<evidence type="ECO:0000313" key="2">
    <source>
        <dbReference type="EMBL" id="UKJ89403.1"/>
    </source>
</evidence>
<feature type="compositionally biased region" description="Polar residues" evidence="1">
    <location>
        <begin position="160"/>
        <end position="171"/>
    </location>
</feature>